<dbReference type="Proteomes" id="UP000275256">
    <property type="component" value="Unassembled WGS sequence"/>
</dbReference>
<dbReference type="HAMAP" id="MF_00227">
    <property type="entry name" value="RNase_P"/>
    <property type="match status" value="1"/>
</dbReference>
<evidence type="ECO:0000256" key="8">
    <source>
        <dbReference type="NCBIfam" id="TIGR00188"/>
    </source>
</evidence>
<evidence type="ECO:0000256" key="6">
    <source>
        <dbReference type="ARBA" id="ARBA00022884"/>
    </source>
</evidence>
<evidence type="ECO:0000313" key="10">
    <source>
        <dbReference type="Proteomes" id="UP000275256"/>
    </source>
</evidence>
<comment type="function">
    <text evidence="1 7">RNaseP catalyzes the removal of the 5'-leader sequence from pre-tRNA to produce the mature 5'-terminus. It can also cleave other RNA substrates such as 4.5S RNA. The protein component plays an auxiliary but essential role in vivo by binding to the 5'-leader sequence and broadening the substrate specificity of the ribozyme.</text>
</comment>
<dbReference type="GO" id="GO:0042781">
    <property type="term" value="F:3'-tRNA processing endoribonuclease activity"/>
    <property type="evidence" value="ECO:0007669"/>
    <property type="project" value="TreeGrafter"/>
</dbReference>
<dbReference type="Pfam" id="PF00825">
    <property type="entry name" value="Ribonuclease_P"/>
    <property type="match status" value="1"/>
</dbReference>
<evidence type="ECO:0000256" key="2">
    <source>
        <dbReference type="ARBA" id="ARBA00022694"/>
    </source>
</evidence>
<dbReference type="GO" id="GO:0004526">
    <property type="term" value="F:ribonuclease P activity"/>
    <property type="evidence" value="ECO:0007669"/>
    <property type="project" value="UniProtKB-UniRule"/>
</dbReference>
<evidence type="ECO:0000256" key="5">
    <source>
        <dbReference type="ARBA" id="ARBA00022801"/>
    </source>
</evidence>
<keyword evidence="5 7" id="KW-0378">Hydrolase</keyword>
<dbReference type="InterPro" id="IPR020568">
    <property type="entry name" value="Ribosomal_Su5_D2-typ_SF"/>
</dbReference>
<reference evidence="9 10" key="1">
    <citation type="submission" date="2018-10" db="EMBL/GenBank/DDBJ databases">
        <title>Tessaracoccus antarcticuss sp. nov., isolated from sediment.</title>
        <authorList>
            <person name="Zhou L.Y."/>
            <person name="Du Z.J."/>
        </authorList>
    </citation>
    <scope>NUCLEOTIDE SEQUENCE [LARGE SCALE GENOMIC DNA]</scope>
    <source>
        <strain evidence="9 10">JDX10</strain>
    </source>
</reference>
<dbReference type="PROSITE" id="PS00648">
    <property type="entry name" value="RIBONUCLEASE_P"/>
    <property type="match status" value="1"/>
</dbReference>
<dbReference type="SUPFAM" id="SSF54211">
    <property type="entry name" value="Ribosomal protein S5 domain 2-like"/>
    <property type="match status" value="1"/>
</dbReference>
<evidence type="ECO:0000256" key="1">
    <source>
        <dbReference type="ARBA" id="ARBA00002663"/>
    </source>
</evidence>
<organism evidence="9 10">
    <name type="scientific">Tessaracoccus antarcticus</name>
    <dbReference type="NCBI Taxonomy" id="2479848"/>
    <lineage>
        <taxon>Bacteria</taxon>
        <taxon>Bacillati</taxon>
        <taxon>Actinomycetota</taxon>
        <taxon>Actinomycetes</taxon>
        <taxon>Propionibacteriales</taxon>
        <taxon>Propionibacteriaceae</taxon>
        <taxon>Tessaracoccus</taxon>
    </lineage>
</organism>
<name>A0A3M0GIR5_9ACTN</name>
<dbReference type="NCBIfam" id="TIGR00188">
    <property type="entry name" value="rnpA"/>
    <property type="match status" value="1"/>
</dbReference>
<dbReference type="Gene3D" id="3.30.230.10">
    <property type="match status" value="1"/>
</dbReference>
<gene>
    <name evidence="7 9" type="primary">rnpA</name>
    <name evidence="9" type="ORF">EAX62_02340</name>
</gene>
<dbReference type="PANTHER" id="PTHR33992:SF1">
    <property type="entry name" value="RIBONUCLEASE P PROTEIN COMPONENT"/>
    <property type="match status" value="1"/>
</dbReference>
<dbReference type="AlphaFoldDB" id="A0A3M0GIR5"/>
<keyword evidence="6 7" id="KW-0694">RNA-binding</keyword>
<dbReference type="RefSeq" id="WP_121900050.1">
    <property type="nucleotide sequence ID" value="NZ_REFW01000001.1"/>
</dbReference>
<dbReference type="GO" id="GO:0030677">
    <property type="term" value="C:ribonuclease P complex"/>
    <property type="evidence" value="ECO:0007669"/>
    <property type="project" value="TreeGrafter"/>
</dbReference>
<evidence type="ECO:0000256" key="7">
    <source>
        <dbReference type="HAMAP-Rule" id="MF_00227"/>
    </source>
</evidence>
<protein>
    <recommendedName>
        <fullName evidence="7 8">Ribonuclease P protein component</fullName>
        <shortName evidence="7">RNase P protein</shortName>
        <shortName evidence="7">RNaseP protein</shortName>
        <ecNumber evidence="7 8">3.1.26.5</ecNumber>
    </recommendedName>
    <alternativeName>
        <fullName evidence="7">Protein C5</fullName>
    </alternativeName>
</protein>
<keyword evidence="3 7" id="KW-0540">Nuclease</keyword>
<comment type="subunit">
    <text evidence="7">Consists of a catalytic RNA component (M1 or rnpB) and a protein subunit.</text>
</comment>
<dbReference type="EC" id="3.1.26.5" evidence="7 8"/>
<comment type="similarity">
    <text evidence="7">Belongs to the RnpA family.</text>
</comment>
<keyword evidence="10" id="KW-1185">Reference proteome</keyword>
<dbReference type="GO" id="GO:0001682">
    <property type="term" value="P:tRNA 5'-leader removal"/>
    <property type="evidence" value="ECO:0007669"/>
    <property type="project" value="UniProtKB-UniRule"/>
</dbReference>
<dbReference type="InterPro" id="IPR014721">
    <property type="entry name" value="Ribsml_uS5_D2-typ_fold_subgr"/>
</dbReference>
<dbReference type="PANTHER" id="PTHR33992">
    <property type="entry name" value="RIBONUCLEASE P PROTEIN COMPONENT"/>
    <property type="match status" value="1"/>
</dbReference>
<dbReference type="GO" id="GO:0000049">
    <property type="term" value="F:tRNA binding"/>
    <property type="evidence" value="ECO:0007669"/>
    <property type="project" value="UniProtKB-UniRule"/>
</dbReference>
<accession>A0A3M0GIR5</accession>
<keyword evidence="2 7" id="KW-0819">tRNA processing</keyword>
<evidence type="ECO:0000256" key="4">
    <source>
        <dbReference type="ARBA" id="ARBA00022759"/>
    </source>
</evidence>
<dbReference type="EMBL" id="REFW01000001">
    <property type="protein sequence ID" value="RMB61503.1"/>
    <property type="molecule type" value="Genomic_DNA"/>
</dbReference>
<evidence type="ECO:0000313" key="9">
    <source>
        <dbReference type="EMBL" id="RMB61503.1"/>
    </source>
</evidence>
<proteinExistence type="inferred from homology"/>
<dbReference type="InterPro" id="IPR020539">
    <property type="entry name" value="RNase_P_CS"/>
</dbReference>
<keyword evidence="4 7" id="KW-0255">Endonuclease</keyword>
<comment type="catalytic activity">
    <reaction evidence="7">
        <text>Endonucleolytic cleavage of RNA, removing 5'-extranucleotides from tRNA precursor.</text>
        <dbReference type="EC" id="3.1.26.5"/>
    </reaction>
</comment>
<comment type="caution">
    <text evidence="9">The sequence shown here is derived from an EMBL/GenBank/DDBJ whole genome shotgun (WGS) entry which is preliminary data.</text>
</comment>
<evidence type="ECO:0000256" key="3">
    <source>
        <dbReference type="ARBA" id="ARBA00022722"/>
    </source>
</evidence>
<sequence>MLPGARRLRRPAEFSAVFSSRVRAASPSVVVHVARPEVDTPPESTRVGFVVSKKVGNAVHRNRVKRRLRHMVLNQPTPFGADVVVRALPPSAMEPNRLDEDFASAWRRAFLKASSC</sequence>
<dbReference type="InterPro" id="IPR000100">
    <property type="entry name" value="RNase_P"/>
</dbReference>
<dbReference type="OrthoDB" id="196964at2"/>